<feature type="transmembrane region" description="Helical" evidence="19">
    <location>
        <begin position="213"/>
        <end position="234"/>
    </location>
</feature>
<feature type="transmembrane region" description="Helical" evidence="19">
    <location>
        <begin position="178"/>
        <end position="201"/>
    </location>
</feature>
<dbReference type="AlphaFoldDB" id="F9VPV5"/>
<dbReference type="InterPro" id="IPR003805">
    <property type="entry name" value="CobS"/>
</dbReference>
<keyword evidence="13 19" id="KW-0472">Membrane</keyword>
<keyword evidence="10 19" id="KW-0812">Transmembrane</keyword>
<dbReference type="UniPathway" id="UPA00148">
    <property type="reaction ID" value="UER00238"/>
</dbReference>
<dbReference type="GO" id="GO:0009236">
    <property type="term" value="P:cobalamin biosynthetic process"/>
    <property type="evidence" value="ECO:0007669"/>
    <property type="project" value="UniProtKB-UniRule"/>
</dbReference>
<evidence type="ECO:0000256" key="4">
    <source>
        <dbReference type="ARBA" id="ARBA00010561"/>
    </source>
</evidence>
<dbReference type="PANTHER" id="PTHR34148">
    <property type="entry name" value="ADENOSYLCOBINAMIDE-GDP RIBAZOLETRANSFERASE"/>
    <property type="match status" value="1"/>
</dbReference>
<dbReference type="Pfam" id="PF02654">
    <property type="entry name" value="CobS"/>
    <property type="match status" value="1"/>
</dbReference>
<dbReference type="GO" id="GO:0051073">
    <property type="term" value="F:adenosylcobinamide-GDP ribazoletransferase activity"/>
    <property type="evidence" value="ECO:0007669"/>
    <property type="project" value="UniProtKB-UniRule"/>
</dbReference>
<evidence type="ECO:0000256" key="15">
    <source>
        <dbReference type="ARBA" id="ARBA00032605"/>
    </source>
</evidence>
<evidence type="ECO:0000256" key="16">
    <source>
        <dbReference type="ARBA" id="ARBA00032853"/>
    </source>
</evidence>
<evidence type="ECO:0000313" key="20">
    <source>
        <dbReference type="EMBL" id="GAA10644.1"/>
    </source>
</evidence>
<keyword evidence="9 19" id="KW-0808">Transferase</keyword>
<evidence type="ECO:0000256" key="12">
    <source>
        <dbReference type="ARBA" id="ARBA00022989"/>
    </source>
</evidence>
<dbReference type="eggNOG" id="COG0368">
    <property type="taxonomic scope" value="Bacteria"/>
</dbReference>
<evidence type="ECO:0000256" key="17">
    <source>
        <dbReference type="ARBA" id="ARBA00048623"/>
    </source>
</evidence>
<evidence type="ECO:0000256" key="13">
    <source>
        <dbReference type="ARBA" id="ARBA00023136"/>
    </source>
</evidence>
<keyword evidence="11 19" id="KW-0460">Magnesium</keyword>
<comment type="pathway">
    <text evidence="3 19">Cofactor biosynthesis; adenosylcobalamin biosynthesis; adenosylcobalamin from cob(II)yrinate a,c-diamide: step 7/7.</text>
</comment>
<evidence type="ECO:0000256" key="5">
    <source>
        <dbReference type="ARBA" id="ARBA00013200"/>
    </source>
</evidence>
<evidence type="ECO:0000313" key="21">
    <source>
        <dbReference type="Proteomes" id="UP000003558"/>
    </source>
</evidence>
<evidence type="ECO:0000256" key="19">
    <source>
        <dbReference type="HAMAP-Rule" id="MF_00719"/>
    </source>
</evidence>
<evidence type="ECO:0000256" key="8">
    <source>
        <dbReference type="ARBA" id="ARBA00022573"/>
    </source>
</evidence>
<evidence type="ECO:0000256" key="14">
    <source>
        <dbReference type="ARBA" id="ARBA00025228"/>
    </source>
</evidence>
<evidence type="ECO:0000256" key="18">
    <source>
        <dbReference type="ARBA" id="ARBA00049504"/>
    </source>
</evidence>
<organism evidence="20 21">
    <name type="scientific">Gordonia alkanivorans NBRC 16433</name>
    <dbReference type="NCBI Taxonomy" id="1027371"/>
    <lineage>
        <taxon>Bacteria</taxon>
        <taxon>Bacillati</taxon>
        <taxon>Actinomycetota</taxon>
        <taxon>Actinomycetes</taxon>
        <taxon>Mycobacteriales</taxon>
        <taxon>Gordoniaceae</taxon>
        <taxon>Gordonia</taxon>
    </lineage>
</organism>
<evidence type="ECO:0000256" key="6">
    <source>
        <dbReference type="ARBA" id="ARBA00015850"/>
    </source>
</evidence>
<evidence type="ECO:0000256" key="9">
    <source>
        <dbReference type="ARBA" id="ARBA00022679"/>
    </source>
</evidence>
<dbReference type="HAMAP" id="MF_00719">
    <property type="entry name" value="CobS"/>
    <property type="match status" value="1"/>
</dbReference>
<dbReference type="EC" id="2.7.8.26" evidence="5 19"/>
<evidence type="ECO:0000256" key="7">
    <source>
        <dbReference type="ARBA" id="ARBA00022475"/>
    </source>
</evidence>
<evidence type="ECO:0000256" key="2">
    <source>
        <dbReference type="ARBA" id="ARBA00004651"/>
    </source>
</evidence>
<evidence type="ECO:0000256" key="1">
    <source>
        <dbReference type="ARBA" id="ARBA00001946"/>
    </source>
</evidence>
<feature type="transmembrane region" description="Helical" evidence="19">
    <location>
        <begin position="41"/>
        <end position="63"/>
    </location>
</feature>
<reference evidence="20 21" key="1">
    <citation type="submission" date="2011-05" db="EMBL/GenBank/DDBJ databases">
        <title>Whole genome shotgun sequence of Gordonia alkanivorans NBRC 16433.</title>
        <authorList>
            <person name="Hosoyama A."/>
            <person name="Nakamura S."/>
            <person name="Takarada H."/>
            <person name="Tsuchikane K."/>
            <person name="Yamazaki S."/>
            <person name="Fujita N."/>
        </authorList>
    </citation>
    <scope>NUCLEOTIDE SEQUENCE [LARGE SCALE GENOMIC DNA]</scope>
    <source>
        <strain evidence="20 21">NBRC 16433</strain>
    </source>
</reference>
<feature type="transmembrane region" description="Helical" evidence="19">
    <location>
        <begin position="70"/>
        <end position="87"/>
    </location>
</feature>
<keyword evidence="8 19" id="KW-0169">Cobalamin biosynthesis</keyword>
<comment type="catalytic activity">
    <reaction evidence="17 19">
        <text>alpha-ribazole + adenosylcob(III)inamide-GDP = adenosylcob(III)alamin + GMP + H(+)</text>
        <dbReference type="Rhea" id="RHEA:16049"/>
        <dbReference type="ChEBI" id="CHEBI:10329"/>
        <dbReference type="ChEBI" id="CHEBI:15378"/>
        <dbReference type="ChEBI" id="CHEBI:18408"/>
        <dbReference type="ChEBI" id="CHEBI:58115"/>
        <dbReference type="ChEBI" id="CHEBI:60487"/>
        <dbReference type="EC" id="2.7.8.26"/>
    </reaction>
</comment>
<name>F9VPV5_9ACTN</name>
<evidence type="ECO:0000256" key="10">
    <source>
        <dbReference type="ARBA" id="ARBA00022692"/>
    </source>
</evidence>
<comment type="caution">
    <text evidence="20">The sequence shown here is derived from an EMBL/GenBank/DDBJ whole genome shotgun (WGS) entry which is preliminary data.</text>
</comment>
<dbReference type="EMBL" id="BACI01000002">
    <property type="protein sequence ID" value="GAA10644.1"/>
    <property type="molecule type" value="Genomic_DNA"/>
</dbReference>
<comment type="catalytic activity">
    <reaction evidence="18 19">
        <text>alpha-ribazole 5'-phosphate + adenosylcob(III)inamide-GDP = adenosylcob(III)alamin 5'-phosphate + GMP + H(+)</text>
        <dbReference type="Rhea" id="RHEA:23560"/>
        <dbReference type="ChEBI" id="CHEBI:15378"/>
        <dbReference type="ChEBI" id="CHEBI:57918"/>
        <dbReference type="ChEBI" id="CHEBI:58115"/>
        <dbReference type="ChEBI" id="CHEBI:60487"/>
        <dbReference type="ChEBI" id="CHEBI:60493"/>
        <dbReference type="EC" id="2.7.8.26"/>
    </reaction>
</comment>
<comment type="similarity">
    <text evidence="4 19">Belongs to the CobS family.</text>
</comment>
<comment type="function">
    <text evidence="14 19">Joins adenosylcobinamide-GDP and alpha-ribazole to generate adenosylcobalamin (Ado-cobalamin). Also synthesizes adenosylcobalamin 5'-phosphate from adenosylcobinamide-GDP and alpha-ribazole 5'-phosphate.</text>
</comment>
<dbReference type="PANTHER" id="PTHR34148:SF1">
    <property type="entry name" value="ADENOSYLCOBINAMIDE-GDP RIBAZOLETRANSFERASE"/>
    <property type="match status" value="1"/>
</dbReference>
<comment type="cofactor">
    <cofactor evidence="1 19">
        <name>Mg(2+)</name>
        <dbReference type="ChEBI" id="CHEBI:18420"/>
    </cofactor>
</comment>
<protein>
    <recommendedName>
        <fullName evidence="6 19">Adenosylcobinamide-GDP ribazoletransferase</fullName>
        <ecNumber evidence="5 19">2.7.8.26</ecNumber>
    </recommendedName>
    <alternativeName>
        <fullName evidence="16 19">Cobalamin synthase</fullName>
    </alternativeName>
    <alternativeName>
        <fullName evidence="15 19">Cobalamin-5'-phosphate synthase</fullName>
    </alternativeName>
</protein>
<keyword evidence="7 19" id="KW-1003">Cell membrane</keyword>
<comment type="subcellular location">
    <subcellularLocation>
        <location evidence="2 19">Cell membrane</location>
        <topology evidence="2 19">Multi-pass membrane protein</topology>
    </subcellularLocation>
</comment>
<dbReference type="STRING" id="1027371.GOALK_002_01090"/>
<proteinExistence type="inferred from homology"/>
<keyword evidence="12 19" id="KW-1133">Transmembrane helix</keyword>
<evidence type="ECO:0000256" key="3">
    <source>
        <dbReference type="ARBA" id="ARBA00004663"/>
    </source>
</evidence>
<sequence>MSGRAMTSPLRAVRTALSWMTVLPVGTGADAEETPDRAVGGAVMSALPVVGIVVGAAAAALAFGVSFTDLPTALIGALVVVLTAALTRGMHLDGLADTADGLGCYGPPERIAEVMRSGTVGPFGVATLVLTLGVQAAGSTGLVSESRWYELAFAIALGRLGAVVGTRRSISPAHPNGFGALVAGTQRLSISVWGLLAAVATVPIGLRDNGFDAAAVVQALVVVLAVVVFAWVFTRHCARRMGGLNGDVLGATIELGVALALVGLLI</sequence>
<dbReference type="GO" id="GO:0005886">
    <property type="term" value="C:plasma membrane"/>
    <property type="evidence" value="ECO:0007669"/>
    <property type="project" value="UniProtKB-SubCell"/>
</dbReference>
<gene>
    <name evidence="19 20" type="primary">cobS</name>
    <name evidence="20" type="ORF">GOALK_002_01090</name>
</gene>
<evidence type="ECO:0000256" key="11">
    <source>
        <dbReference type="ARBA" id="ARBA00022842"/>
    </source>
</evidence>
<accession>F9VPV5</accession>
<dbReference type="GO" id="GO:0008818">
    <property type="term" value="F:cobalamin 5'-phosphate synthase activity"/>
    <property type="evidence" value="ECO:0007669"/>
    <property type="project" value="UniProtKB-UniRule"/>
</dbReference>
<dbReference type="Proteomes" id="UP000003558">
    <property type="component" value="Unassembled WGS sequence"/>
</dbReference>